<protein>
    <submittedName>
        <fullName evidence="5">DNA-binding MarR family transcriptional regulator</fullName>
    </submittedName>
</protein>
<proteinExistence type="predicted"/>
<dbReference type="PROSITE" id="PS01117">
    <property type="entry name" value="HTH_MARR_1"/>
    <property type="match status" value="1"/>
</dbReference>
<dbReference type="GO" id="GO:0006950">
    <property type="term" value="P:response to stress"/>
    <property type="evidence" value="ECO:0007669"/>
    <property type="project" value="TreeGrafter"/>
</dbReference>
<evidence type="ECO:0000256" key="2">
    <source>
        <dbReference type="ARBA" id="ARBA00023125"/>
    </source>
</evidence>
<dbReference type="Gene3D" id="1.10.10.10">
    <property type="entry name" value="Winged helix-like DNA-binding domain superfamily/Winged helix DNA-binding domain"/>
    <property type="match status" value="1"/>
</dbReference>
<evidence type="ECO:0000313" key="6">
    <source>
        <dbReference type="Proteomes" id="UP000569951"/>
    </source>
</evidence>
<dbReference type="PRINTS" id="PR00598">
    <property type="entry name" value="HTHMARR"/>
</dbReference>
<gene>
    <name evidence="5" type="ORF">HNR42_000877</name>
</gene>
<dbReference type="RefSeq" id="WP_183984931.1">
    <property type="nucleotide sequence ID" value="NZ_JACHHG010000003.1"/>
</dbReference>
<dbReference type="SUPFAM" id="SSF46785">
    <property type="entry name" value="Winged helix' DNA-binding domain"/>
    <property type="match status" value="1"/>
</dbReference>
<evidence type="ECO:0000313" key="5">
    <source>
        <dbReference type="EMBL" id="MBB6097460.1"/>
    </source>
</evidence>
<dbReference type="EMBL" id="JACHHG010000003">
    <property type="protein sequence ID" value="MBB6097460.1"/>
    <property type="molecule type" value="Genomic_DNA"/>
</dbReference>
<dbReference type="SMART" id="SM00347">
    <property type="entry name" value="HTH_MARR"/>
    <property type="match status" value="1"/>
</dbReference>
<feature type="domain" description="HTH marR-type" evidence="4">
    <location>
        <begin position="25"/>
        <end position="160"/>
    </location>
</feature>
<evidence type="ECO:0000256" key="1">
    <source>
        <dbReference type="ARBA" id="ARBA00023015"/>
    </source>
</evidence>
<dbReference type="InterPro" id="IPR039422">
    <property type="entry name" value="MarR/SlyA-like"/>
</dbReference>
<keyword evidence="3" id="KW-0804">Transcription</keyword>
<dbReference type="AlphaFoldDB" id="A0A841HZ20"/>
<dbReference type="GO" id="GO:0003677">
    <property type="term" value="F:DNA binding"/>
    <property type="evidence" value="ECO:0007669"/>
    <property type="project" value="UniProtKB-KW"/>
</dbReference>
<reference evidence="5 6" key="1">
    <citation type="submission" date="2020-08" db="EMBL/GenBank/DDBJ databases">
        <title>Genomic Encyclopedia of Type Strains, Phase IV (KMG-IV): sequencing the most valuable type-strain genomes for metagenomic binning, comparative biology and taxonomic classification.</title>
        <authorList>
            <person name="Goeker M."/>
        </authorList>
    </citation>
    <scope>NUCLEOTIDE SEQUENCE [LARGE SCALE GENOMIC DNA]</scope>
    <source>
        <strain evidence="5 6">DSM 21458</strain>
    </source>
</reference>
<dbReference type="PANTHER" id="PTHR33164">
    <property type="entry name" value="TRANSCRIPTIONAL REGULATOR, MARR FAMILY"/>
    <property type="match status" value="1"/>
</dbReference>
<dbReference type="InterPro" id="IPR000835">
    <property type="entry name" value="HTH_MarR-typ"/>
</dbReference>
<comment type="caution">
    <text evidence="5">The sequence shown here is derived from an EMBL/GenBank/DDBJ whole genome shotgun (WGS) entry which is preliminary data.</text>
</comment>
<dbReference type="InterPro" id="IPR023187">
    <property type="entry name" value="Tscrpt_reg_MarR-type_CS"/>
</dbReference>
<evidence type="ECO:0000256" key="3">
    <source>
        <dbReference type="ARBA" id="ARBA00023163"/>
    </source>
</evidence>
<accession>A0A841HZ20</accession>
<dbReference type="Pfam" id="PF12802">
    <property type="entry name" value="MarR_2"/>
    <property type="match status" value="1"/>
</dbReference>
<dbReference type="PROSITE" id="PS50995">
    <property type="entry name" value="HTH_MARR_2"/>
    <property type="match status" value="1"/>
</dbReference>
<dbReference type="InterPro" id="IPR036388">
    <property type="entry name" value="WH-like_DNA-bd_sf"/>
</dbReference>
<keyword evidence="1" id="KW-0805">Transcription regulation</keyword>
<keyword evidence="2 5" id="KW-0238">DNA-binding</keyword>
<name>A0A841HZ20_9DEIO</name>
<dbReference type="PANTHER" id="PTHR33164:SF104">
    <property type="entry name" value="TRANSCRIPTIONAL REGULATORY PROTEIN"/>
    <property type="match status" value="1"/>
</dbReference>
<evidence type="ECO:0000259" key="4">
    <source>
        <dbReference type="PROSITE" id="PS50995"/>
    </source>
</evidence>
<keyword evidence="6" id="KW-1185">Reference proteome</keyword>
<dbReference type="GO" id="GO:0003700">
    <property type="term" value="F:DNA-binding transcription factor activity"/>
    <property type="evidence" value="ECO:0007669"/>
    <property type="project" value="InterPro"/>
</dbReference>
<sequence>MHTPELLRRIDRDWRAACPTLDPTPMRRIIALRRAASILGQAVESVYAHSGLNSPAFDLLLTLRRSGPTEGLAPGELAALMAVAPASVTNRIDRLEARGLVVRDLDPHDRRSWRVRLTQAGHALINELLPLHVQNEARLLAALSEDEQALLEDLLVRLTHAAETARAADEGSQ</sequence>
<dbReference type="Proteomes" id="UP000569951">
    <property type="component" value="Unassembled WGS sequence"/>
</dbReference>
<organism evidence="5 6">
    <name type="scientific">Deinobacterium chartae</name>
    <dbReference type="NCBI Taxonomy" id="521158"/>
    <lineage>
        <taxon>Bacteria</taxon>
        <taxon>Thermotogati</taxon>
        <taxon>Deinococcota</taxon>
        <taxon>Deinococci</taxon>
        <taxon>Deinococcales</taxon>
        <taxon>Deinococcaceae</taxon>
        <taxon>Deinobacterium</taxon>
    </lineage>
</organism>
<dbReference type="InterPro" id="IPR036390">
    <property type="entry name" value="WH_DNA-bd_sf"/>
</dbReference>